<reference evidence="5 6" key="1">
    <citation type="journal article" date="2019" name="Int. J. Syst. Evol. Microbiol.">
        <title>The Global Catalogue of Microorganisms (GCM) 10K type strain sequencing project: providing services to taxonomists for standard genome sequencing and annotation.</title>
        <authorList>
            <consortium name="The Broad Institute Genomics Platform"/>
            <consortium name="The Broad Institute Genome Sequencing Center for Infectious Disease"/>
            <person name="Wu L."/>
            <person name="Ma J."/>
        </authorList>
    </citation>
    <scope>NUCLEOTIDE SEQUENCE [LARGE SCALE GENOMIC DNA]</scope>
    <source>
        <strain evidence="5 6">JCM 15577</strain>
    </source>
</reference>
<keyword evidence="2" id="KW-0472">Membrane</keyword>
<feature type="compositionally biased region" description="Polar residues" evidence="1">
    <location>
        <begin position="1162"/>
        <end position="1182"/>
    </location>
</feature>
<gene>
    <name evidence="5" type="ORF">GCM10009808_26480</name>
</gene>
<feature type="domain" description="LTD" evidence="4">
    <location>
        <begin position="543"/>
        <end position="659"/>
    </location>
</feature>
<evidence type="ECO:0000256" key="2">
    <source>
        <dbReference type="SAM" id="Phobius"/>
    </source>
</evidence>
<accession>A0ABN2IL42</accession>
<feature type="chain" id="PRO_5045470044" description="LTD domain-containing protein" evidence="3">
    <location>
        <begin position="28"/>
        <end position="1295"/>
    </location>
</feature>
<keyword evidence="3" id="KW-0732">Signal</keyword>
<proteinExistence type="predicted"/>
<feature type="compositionally biased region" description="Acidic residues" evidence="1">
    <location>
        <begin position="1134"/>
        <end position="1150"/>
    </location>
</feature>
<dbReference type="Pfam" id="PF00932">
    <property type="entry name" value="LTD"/>
    <property type="match status" value="6"/>
</dbReference>
<keyword evidence="6" id="KW-1185">Reference proteome</keyword>
<comment type="caution">
    <text evidence="5">The sequence shown here is derived from an EMBL/GenBank/DDBJ whole genome shotgun (WGS) entry which is preliminary data.</text>
</comment>
<feature type="domain" description="LTD" evidence="4">
    <location>
        <begin position="273"/>
        <end position="386"/>
    </location>
</feature>
<dbReference type="PANTHER" id="PTHR37397">
    <property type="entry name" value="SI:CH211-183D21.1"/>
    <property type="match status" value="1"/>
</dbReference>
<dbReference type="InterPro" id="IPR036415">
    <property type="entry name" value="Lamin_tail_dom_sf"/>
</dbReference>
<keyword evidence="2" id="KW-1133">Transmembrane helix</keyword>
<feature type="domain" description="LTD" evidence="4">
    <location>
        <begin position="143"/>
        <end position="257"/>
    </location>
</feature>
<dbReference type="InterPro" id="IPR001322">
    <property type="entry name" value="Lamin_tail_dom"/>
</dbReference>
<feature type="domain" description="LTD" evidence="4">
    <location>
        <begin position="672"/>
        <end position="776"/>
    </location>
</feature>
<name>A0ABN2IL42_9MICO</name>
<feature type="region of interest" description="Disordered" evidence="1">
    <location>
        <begin position="1126"/>
        <end position="1182"/>
    </location>
</feature>
<feature type="domain" description="LTD" evidence="4">
    <location>
        <begin position="413"/>
        <end position="516"/>
    </location>
</feature>
<feature type="signal peptide" evidence="3">
    <location>
        <begin position="1"/>
        <end position="27"/>
    </location>
</feature>
<feature type="domain" description="LTD" evidence="4">
    <location>
        <begin position="24"/>
        <end position="127"/>
    </location>
</feature>
<evidence type="ECO:0000313" key="6">
    <source>
        <dbReference type="Proteomes" id="UP001501690"/>
    </source>
</evidence>
<dbReference type="Proteomes" id="UP001501690">
    <property type="component" value="Unassembled WGS sequence"/>
</dbReference>
<feature type="compositionally biased region" description="Low complexity" evidence="1">
    <location>
        <begin position="1151"/>
        <end position="1160"/>
    </location>
</feature>
<dbReference type="PANTHER" id="PTHR37397:SF1">
    <property type="entry name" value="LTD DOMAIN-CONTAINING PROTEIN"/>
    <property type="match status" value="1"/>
</dbReference>
<sequence length="1295" mass="132676">MRRRLAAALAAVLGLSLVAAVPVSATAADEVAPQDAIVINEASSQGIPEDWVELYNTSDAAVDVSGWMVSDSAGELEALPEGSVVDAGGYLVLVKDTAFTFGLGKGDEFHLYLADGATLVDEVVWPDGTHADPSWGRCVDGTGEFTMNETATPGAANDCPAPAGPENIVINEVTSQGDPDWVEIYNDGTTDVDISGWVVTDSAAEPAVLPEGTIVPAEGYLVLEKDAAFPFGLGKGDEFHLYLADGVTLVDEVAWPADTHADPSYGRCPDGTGEFAINATATPGAANDCVLPAGAESLVINEVSSDPADWVEIYNAGATDVDISGWHVDDDSDRDDVLPTGSIVPAGGYLVLEKDVDFTFGLGKGDKFRLFLADGVTPVDEAAWPADTHADPSWGRCPTGTGDFAINEAATPGAANECPSAAGPDSIVINEVTSQGDPDWVELYNSASAAVDISGWVVTDSAAEPAVLPEGTVVPAEGYLVLEKDAAFPFGLGKGDEFHLYLADGVTLVDEVVWPADTHADPSFGRCLNGVGAFVLNESATPGTANDCPPPAGWEGVVINEIESSGGDPGDWIELYNTGESAVDLSGWILRDNADDHELAIEAGTILDPGAFLAVFTDAPVDYFGLGNPDQARLFLPDGVTLVDSYGWEDHASATTYGRCPDGTGEFVLTYSSTAGSANDCSPVRINEVESSGDAVSDWIELVNIGDEPVDVSGYVLSDDNDEHVLALADGTTIAAGAYLAVDTDVEGGFGLGGSDSARLFAADGATLIDSYTWTEHAATTWARCPDGSGDFALSEAPTKGAANECVGVVAVISWLGGEDVALASAQNQFGADLSGLAYEATGEGRGTLWAVQNGDGLLYKLEWNGTAWVPVAGDWADGKTLTYPDGTGTVDAEGIGLVDGSSSTGVYVSSERNNDASSVSRPSVLLYDVSAAGTTLAASMEWNLASLLPTLPANGGLEGVTWIPDSALVAEGFIDESTTALYDPATYADHGQGLFFVGVEGTARIYAVALMGDGSAALVATIDPKLAVVADVFYDATTDLLWAVCDDACAGQTAVLQIAQEGPFVGTFQVTAAFENPAGMADNIANEGFTIASALCADGFAPVFYADDSETAGYSIREGSVICATEDGGSDGGTDDGGTDDGGTDDSGSDDGLTPTGGSAPSESALTPGTQNQIQAPSQANPGETITITVGAAYAGQTVNGWVFSTPTSLGTAVVSASGTVTFTLPASLAAGTHRVVVTDSTGAVIGWQYIQVDALADTGGTAESSGIGILPFAAVALLLGAALVATRRRLTAA</sequence>
<evidence type="ECO:0000256" key="1">
    <source>
        <dbReference type="SAM" id="MobiDB-lite"/>
    </source>
</evidence>
<organism evidence="5 6">
    <name type="scientific">Microbacterium sediminicola</name>
    <dbReference type="NCBI Taxonomy" id="415210"/>
    <lineage>
        <taxon>Bacteria</taxon>
        <taxon>Bacillati</taxon>
        <taxon>Actinomycetota</taxon>
        <taxon>Actinomycetes</taxon>
        <taxon>Micrococcales</taxon>
        <taxon>Microbacteriaceae</taxon>
        <taxon>Microbacterium</taxon>
    </lineage>
</organism>
<evidence type="ECO:0000256" key="3">
    <source>
        <dbReference type="SAM" id="SignalP"/>
    </source>
</evidence>
<protein>
    <recommendedName>
        <fullName evidence="4">LTD domain-containing protein</fullName>
    </recommendedName>
</protein>
<keyword evidence="2" id="KW-0812">Transmembrane</keyword>
<dbReference type="PROSITE" id="PS51841">
    <property type="entry name" value="LTD"/>
    <property type="match status" value="6"/>
</dbReference>
<dbReference type="SUPFAM" id="SSF74853">
    <property type="entry name" value="Lamin A/C globular tail domain"/>
    <property type="match status" value="6"/>
</dbReference>
<evidence type="ECO:0000313" key="5">
    <source>
        <dbReference type="EMBL" id="GAA1707170.1"/>
    </source>
</evidence>
<dbReference type="Gene3D" id="2.60.40.1260">
    <property type="entry name" value="Lamin Tail domain"/>
    <property type="match status" value="6"/>
</dbReference>
<evidence type="ECO:0000259" key="4">
    <source>
        <dbReference type="PROSITE" id="PS51841"/>
    </source>
</evidence>
<feature type="transmembrane region" description="Helical" evidence="2">
    <location>
        <begin position="1268"/>
        <end position="1287"/>
    </location>
</feature>
<dbReference type="RefSeq" id="WP_344073439.1">
    <property type="nucleotide sequence ID" value="NZ_BAAAPL010000002.1"/>
</dbReference>
<dbReference type="EMBL" id="BAAAPL010000002">
    <property type="protein sequence ID" value="GAA1707170.1"/>
    <property type="molecule type" value="Genomic_DNA"/>
</dbReference>